<dbReference type="GO" id="GO:0000166">
    <property type="term" value="F:nucleotide binding"/>
    <property type="evidence" value="ECO:0007669"/>
    <property type="project" value="InterPro"/>
</dbReference>
<dbReference type="GO" id="GO:0000724">
    <property type="term" value="P:double-strand break repair via homologous recombination"/>
    <property type="evidence" value="ECO:0007669"/>
    <property type="project" value="TreeGrafter"/>
</dbReference>
<keyword evidence="3" id="KW-0548">Nucleotidyltransferase</keyword>
<gene>
    <name evidence="6" type="ORF">IMG5_124940</name>
</gene>
<dbReference type="GeneID" id="14906838"/>
<dbReference type="GO" id="GO:0016035">
    <property type="term" value="C:zeta DNA polymerase complex"/>
    <property type="evidence" value="ECO:0007669"/>
    <property type="project" value="InterPro"/>
</dbReference>
<evidence type="ECO:0000256" key="4">
    <source>
        <dbReference type="ARBA" id="ARBA00022932"/>
    </source>
</evidence>
<dbReference type="GO" id="GO:0003887">
    <property type="term" value="F:DNA-directed DNA polymerase activity"/>
    <property type="evidence" value="ECO:0007669"/>
    <property type="project" value="UniProtKB-KW"/>
</dbReference>
<dbReference type="GO" id="GO:0042276">
    <property type="term" value="P:error-prone translesion synthesis"/>
    <property type="evidence" value="ECO:0007669"/>
    <property type="project" value="TreeGrafter"/>
</dbReference>
<dbReference type="Pfam" id="PF00136">
    <property type="entry name" value="DNA_pol_B"/>
    <property type="match status" value="1"/>
</dbReference>
<evidence type="ECO:0000256" key="1">
    <source>
        <dbReference type="ARBA" id="ARBA00012417"/>
    </source>
</evidence>
<dbReference type="eggNOG" id="KOG0968">
    <property type="taxonomic scope" value="Eukaryota"/>
</dbReference>
<proteinExistence type="predicted"/>
<protein>
    <recommendedName>
        <fullName evidence="1">DNA-directed DNA polymerase</fullName>
        <ecNumber evidence="1">2.7.7.7</ecNumber>
    </recommendedName>
</protein>
<dbReference type="Gene3D" id="3.90.1600.10">
    <property type="entry name" value="Palm domain of DNA polymerase"/>
    <property type="match status" value="1"/>
</dbReference>
<evidence type="ECO:0000259" key="5">
    <source>
        <dbReference type="Pfam" id="PF00136"/>
    </source>
</evidence>
<dbReference type="GO" id="GO:0003677">
    <property type="term" value="F:DNA binding"/>
    <property type="evidence" value="ECO:0007669"/>
    <property type="project" value="InterPro"/>
</dbReference>
<dbReference type="EMBL" id="GL983950">
    <property type="protein sequence ID" value="EGR30727.1"/>
    <property type="molecule type" value="Genomic_DNA"/>
</dbReference>
<dbReference type="EC" id="2.7.7.7" evidence="1"/>
<evidence type="ECO:0000256" key="3">
    <source>
        <dbReference type="ARBA" id="ARBA00022695"/>
    </source>
</evidence>
<dbReference type="InterPro" id="IPR006134">
    <property type="entry name" value="DNA-dir_DNA_pol_B_multi_dom"/>
</dbReference>
<keyword evidence="2" id="KW-0808">Transferase</keyword>
<organism evidence="6 7">
    <name type="scientific">Ichthyophthirius multifiliis</name>
    <name type="common">White spot disease agent</name>
    <name type="synonym">Ich</name>
    <dbReference type="NCBI Taxonomy" id="5932"/>
    <lineage>
        <taxon>Eukaryota</taxon>
        <taxon>Sar</taxon>
        <taxon>Alveolata</taxon>
        <taxon>Ciliophora</taxon>
        <taxon>Intramacronucleata</taxon>
        <taxon>Oligohymenophorea</taxon>
        <taxon>Hymenostomatida</taxon>
        <taxon>Ophryoglenina</taxon>
        <taxon>Ichthyophthirius</taxon>
    </lineage>
</organism>
<dbReference type="InParanoid" id="G0QVP0"/>
<evidence type="ECO:0000313" key="6">
    <source>
        <dbReference type="EMBL" id="EGR30727.1"/>
    </source>
</evidence>
<evidence type="ECO:0000313" key="7">
    <source>
        <dbReference type="Proteomes" id="UP000008983"/>
    </source>
</evidence>
<feature type="domain" description="DNA-directed DNA polymerase family B multifunctional" evidence="5">
    <location>
        <begin position="38"/>
        <end position="148"/>
    </location>
</feature>
<keyword evidence="4" id="KW-0239">DNA-directed DNA polymerase</keyword>
<dbReference type="Proteomes" id="UP000008983">
    <property type="component" value="Unassembled WGS sequence"/>
</dbReference>
<dbReference type="RefSeq" id="XP_004032314.1">
    <property type="nucleotide sequence ID" value="XM_004032266.1"/>
</dbReference>
<dbReference type="PANTHER" id="PTHR45812">
    <property type="entry name" value="DNA POLYMERASE ZETA CATALYTIC SUBUNIT"/>
    <property type="match status" value="1"/>
</dbReference>
<dbReference type="STRING" id="857967.G0QVP0"/>
<sequence length="167" mass="19135">MMSGSKNNVVEQKILDTMPITLEPAKIFYPDILENLISRQKSLKLFMCVVFGYTGATTSGKMPLREFTDSIVSTAKYIMNQVIEFINSNQKWDAKVSKKRNLQYYKKNQQKVIYGDTDSVFVNLKGRSMQEAVKIGKEISKEYTGNYIENEDDPIKFESKGMIGFII</sequence>
<dbReference type="SUPFAM" id="SSF56672">
    <property type="entry name" value="DNA/RNA polymerases"/>
    <property type="match status" value="1"/>
</dbReference>
<evidence type="ECO:0000256" key="2">
    <source>
        <dbReference type="ARBA" id="ARBA00022679"/>
    </source>
</evidence>
<dbReference type="GO" id="GO:0005634">
    <property type="term" value="C:nucleus"/>
    <property type="evidence" value="ECO:0007669"/>
    <property type="project" value="TreeGrafter"/>
</dbReference>
<accession>G0QVP0</accession>
<dbReference type="PANTHER" id="PTHR45812:SF1">
    <property type="entry name" value="DNA POLYMERASE ZETA CATALYTIC SUBUNIT"/>
    <property type="match status" value="1"/>
</dbReference>
<dbReference type="Gene3D" id="1.10.287.690">
    <property type="entry name" value="Helix hairpin bin"/>
    <property type="match status" value="1"/>
</dbReference>
<dbReference type="InterPro" id="IPR017964">
    <property type="entry name" value="DNA-dir_DNA_pol_B_CS"/>
</dbReference>
<dbReference type="AlphaFoldDB" id="G0QVP0"/>
<keyword evidence="7" id="KW-1185">Reference proteome</keyword>
<dbReference type="PROSITE" id="PS00116">
    <property type="entry name" value="DNA_POLYMERASE_B"/>
    <property type="match status" value="1"/>
</dbReference>
<dbReference type="OrthoDB" id="2414538at2759"/>
<dbReference type="InterPro" id="IPR023211">
    <property type="entry name" value="DNA_pol_palm_dom_sf"/>
</dbReference>
<name>G0QVP0_ICHMU</name>
<reference evidence="6 7" key="1">
    <citation type="submission" date="2011-07" db="EMBL/GenBank/DDBJ databases">
        <authorList>
            <person name="Coyne R."/>
            <person name="Brami D."/>
            <person name="Johnson J."/>
            <person name="Hostetler J."/>
            <person name="Hannick L."/>
            <person name="Clark T."/>
            <person name="Cassidy-Hanley D."/>
            <person name="Inman J."/>
        </authorList>
    </citation>
    <scope>NUCLEOTIDE SEQUENCE [LARGE SCALE GENOMIC DNA]</scope>
    <source>
        <strain evidence="6 7">G5</strain>
    </source>
</reference>
<dbReference type="InterPro" id="IPR030559">
    <property type="entry name" value="PolZ_Rev3"/>
</dbReference>
<dbReference type="InterPro" id="IPR043502">
    <property type="entry name" value="DNA/RNA_pol_sf"/>
</dbReference>